<dbReference type="EMBL" id="ML996577">
    <property type="protein sequence ID" value="KAF2755330.1"/>
    <property type="molecule type" value="Genomic_DNA"/>
</dbReference>
<dbReference type="OrthoDB" id="409956at2759"/>
<dbReference type="InterPro" id="IPR003323">
    <property type="entry name" value="OTU_dom"/>
</dbReference>
<dbReference type="Gene3D" id="3.90.70.80">
    <property type="match status" value="1"/>
</dbReference>
<dbReference type="Pfam" id="PF02338">
    <property type="entry name" value="OTU"/>
    <property type="match status" value="1"/>
</dbReference>
<feature type="compositionally biased region" description="Polar residues" evidence="1">
    <location>
        <begin position="192"/>
        <end position="209"/>
    </location>
</feature>
<evidence type="ECO:0000259" key="2">
    <source>
        <dbReference type="PROSITE" id="PS50802"/>
    </source>
</evidence>
<keyword evidence="4" id="KW-1185">Reference proteome</keyword>
<evidence type="ECO:0000256" key="1">
    <source>
        <dbReference type="SAM" id="MobiDB-lite"/>
    </source>
</evidence>
<dbReference type="SUPFAM" id="SSF54001">
    <property type="entry name" value="Cysteine proteinases"/>
    <property type="match status" value="1"/>
</dbReference>
<dbReference type="PANTHER" id="PTHR12419">
    <property type="entry name" value="OTU DOMAIN CONTAINING PROTEIN"/>
    <property type="match status" value="1"/>
</dbReference>
<dbReference type="Proteomes" id="UP000799437">
    <property type="component" value="Unassembled WGS sequence"/>
</dbReference>
<dbReference type="GO" id="GO:0004843">
    <property type="term" value="F:cysteine-type deubiquitinase activity"/>
    <property type="evidence" value="ECO:0007669"/>
    <property type="project" value="TreeGrafter"/>
</dbReference>
<proteinExistence type="predicted"/>
<feature type="domain" description="OTU" evidence="2">
    <location>
        <begin position="20"/>
        <end position="170"/>
    </location>
</feature>
<reference evidence="3" key="1">
    <citation type="journal article" date="2020" name="Stud. Mycol.">
        <title>101 Dothideomycetes genomes: a test case for predicting lifestyles and emergence of pathogens.</title>
        <authorList>
            <person name="Haridas S."/>
            <person name="Albert R."/>
            <person name="Binder M."/>
            <person name="Bloem J."/>
            <person name="Labutti K."/>
            <person name="Salamov A."/>
            <person name="Andreopoulos B."/>
            <person name="Baker S."/>
            <person name="Barry K."/>
            <person name="Bills G."/>
            <person name="Bluhm B."/>
            <person name="Cannon C."/>
            <person name="Castanera R."/>
            <person name="Culley D."/>
            <person name="Daum C."/>
            <person name="Ezra D."/>
            <person name="Gonzalez J."/>
            <person name="Henrissat B."/>
            <person name="Kuo A."/>
            <person name="Liang C."/>
            <person name="Lipzen A."/>
            <person name="Lutzoni F."/>
            <person name="Magnuson J."/>
            <person name="Mondo S."/>
            <person name="Nolan M."/>
            <person name="Ohm R."/>
            <person name="Pangilinan J."/>
            <person name="Park H.-J."/>
            <person name="Ramirez L."/>
            <person name="Alfaro M."/>
            <person name="Sun H."/>
            <person name="Tritt A."/>
            <person name="Yoshinaga Y."/>
            <person name="Zwiers L.-H."/>
            <person name="Turgeon B."/>
            <person name="Goodwin S."/>
            <person name="Spatafora J."/>
            <person name="Crous P."/>
            <person name="Grigoriev I."/>
        </authorList>
    </citation>
    <scope>NUCLEOTIDE SEQUENCE</scope>
    <source>
        <strain evidence="3">CBS 121739</strain>
    </source>
</reference>
<dbReference type="PROSITE" id="PS50802">
    <property type="entry name" value="OTU"/>
    <property type="match status" value="1"/>
</dbReference>
<dbReference type="RefSeq" id="XP_033597781.1">
    <property type="nucleotide sequence ID" value="XM_033744444.1"/>
</dbReference>
<organism evidence="3 4">
    <name type="scientific">Pseudovirgaria hyperparasitica</name>
    <dbReference type="NCBI Taxonomy" id="470096"/>
    <lineage>
        <taxon>Eukaryota</taxon>
        <taxon>Fungi</taxon>
        <taxon>Dikarya</taxon>
        <taxon>Ascomycota</taxon>
        <taxon>Pezizomycotina</taxon>
        <taxon>Dothideomycetes</taxon>
        <taxon>Dothideomycetes incertae sedis</taxon>
        <taxon>Acrospermales</taxon>
        <taxon>Acrospermaceae</taxon>
        <taxon>Pseudovirgaria</taxon>
    </lineage>
</organism>
<name>A0A6A6W077_9PEZI</name>
<dbReference type="PANTHER" id="PTHR12419:SF7">
    <property type="entry name" value="OTU DOMAIN-CONTAINING PROTEIN 3"/>
    <property type="match status" value="1"/>
</dbReference>
<evidence type="ECO:0000313" key="3">
    <source>
        <dbReference type="EMBL" id="KAF2755330.1"/>
    </source>
</evidence>
<dbReference type="GO" id="GO:0016579">
    <property type="term" value="P:protein deubiquitination"/>
    <property type="evidence" value="ECO:0007669"/>
    <property type="project" value="TreeGrafter"/>
</dbReference>
<evidence type="ECO:0000313" key="4">
    <source>
        <dbReference type="Proteomes" id="UP000799437"/>
    </source>
</evidence>
<dbReference type="InterPro" id="IPR038765">
    <property type="entry name" value="Papain-like_cys_pep_sf"/>
</dbReference>
<gene>
    <name evidence="3" type="ORF">EJ05DRAFT_478345</name>
</gene>
<dbReference type="InterPro" id="IPR050704">
    <property type="entry name" value="Peptidase_C85-like"/>
</dbReference>
<dbReference type="GeneID" id="54485498"/>
<accession>A0A6A6W077</accession>
<protein>
    <recommendedName>
        <fullName evidence="2">OTU domain-containing protein</fullName>
    </recommendedName>
</protein>
<feature type="region of interest" description="Disordered" evidence="1">
    <location>
        <begin position="167"/>
        <end position="286"/>
    </location>
</feature>
<sequence length="311" mass="34059">MGLRQRSLMSKFPMLAVQGLEVRPIIGDGNCLFRALADQLWGDQERHPELRAQLHAYLRDFGFDEYAVLLDDEDLVEGRHNAPRRASRRSTGSAGSTKSIEERWARFLEVVRAPRAFVGQICIAAFCELWKVAVTVHNAEFSVKTPDGSTTRRHLQIAFADMHYESVHSRLPPTPPPSSPSSDQTSPPAALQTKTASKAPTSKSLQTKKTASKKRSGEEAFTQEKSALGYAPSGATASKKRRVATGEAARRTSGQSFTRPGARSEAPTAHTSNPLAETKATTKVTTTRSCLTSFDLSQIGRIPKRKPGDSR</sequence>
<dbReference type="AlphaFoldDB" id="A0A6A6W077"/>